<organism evidence="1 2">
    <name type="scientific">Roseococcus pinisoli</name>
    <dbReference type="NCBI Taxonomy" id="2835040"/>
    <lineage>
        <taxon>Bacteria</taxon>
        <taxon>Pseudomonadati</taxon>
        <taxon>Pseudomonadota</taxon>
        <taxon>Alphaproteobacteria</taxon>
        <taxon>Acetobacterales</taxon>
        <taxon>Roseomonadaceae</taxon>
        <taxon>Roseococcus</taxon>
    </lineage>
</organism>
<reference evidence="1 2" key="1">
    <citation type="submission" date="2021-05" db="EMBL/GenBank/DDBJ databases">
        <title>Roseococcus sp. XZZS9, whole genome shotgun sequencing project.</title>
        <authorList>
            <person name="Zhao G."/>
            <person name="Shen L."/>
        </authorList>
    </citation>
    <scope>NUCLEOTIDE SEQUENCE [LARGE SCALE GENOMIC DNA]</scope>
    <source>
        <strain evidence="1 2">XZZS9</strain>
    </source>
</reference>
<evidence type="ECO:0000313" key="1">
    <source>
        <dbReference type="EMBL" id="MBS7811217.1"/>
    </source>
</evidence>
<name>A0ABS5QCH1_9PROT</name>
<dbReference type="Proteomes" id="UP000766336">
    <property type="component" value="Unassembled WGS sequence"/>
</dbReference>
<comment type="caution">
    <text evidence="1">The sequence shown here is derived from an EMBL/GenBank/DDBJ whole genome shotgun (WGS) entry which is preliminary data.</text>
</comment>
<gene>
    <name evidence="1" type="ORF">KHU32_09730</name>
</gene>
<protein>
    <submittedName>
        <fullName evidence="1">Uncharacterized protein</fullName>
    </submittedName>
</protein>
<sequence length="416" mass="41120">MSNRLRTRSRFWGGQAGSIPVIGPGYISAGLTFSRASAASYFDGAGVLQTVGNDAPRWPDGLGRLLIEGARSNGVRNPWAVGGGPGAAPTNWTVDLLNATGVTATPLGVVNVRGTPVLEIQISGTASVAGFLRVFSEAANVIVAELGQAWAGSIYTQSVGLIGVGPAQISIDDRTAAGGYIAGSTTNVSGPGDYLSRVHATRILAGAAVARTQAYYRLTIPAGATVSGVLRIGLPMMEQGAFPSTPGLPAPGAIQATTRAADSLSGLIAALGLPATGFTLSGRASIPQAAPIDQTILQIDAGADANRIRLFNAAGGAGISLGRTTGGAGADAVLGSTVPGTDFGWAVAVNLAAGTASACIQGGAVQQVSGGPGSLSTLRIGNNVAGDAALFGALSMAARNSIVPDADLPALAAGAV</sequence>
<accession>A0ABS5QCH1</accession>
<evidence type="ECO:0000313" key="2">
    <source>
        <dbReference type="Proteomes" id="UP000766336"/>
    </source>
</evidence>
<keyword evidence="2" id="KW-1185">Reference proteome</keyword>
<proteinExistence type="predicted"/>
<dbReference type="RefSeq" id="WP_213669906.1">
    <property type="nucleotide sequence ID" value="NZ_JAHCDA010000002.1"/>
</dbReference>
<dbReference type="EMBL" id="JAHCDA010000002">
    <property type="protein sequence ID" value="MBS7811217.1"/>
    <property type="molecule type" value="Genomic_DNA"/>
</dbReference>